<organism evidence="1 2">
    <name type="scientific">Robertkochia marina</name>
    <dbReference type="NCBI Taxonomy" id="1227945"/>
    <lineage>
        <taxon>Bacteria</taxon>
        <taxon>Pseudomonadati</taxon>
        <taxon>Bacteroidota</taxon>
        <taxon>Flavobacteriia</taxon>
        <taxon>Flavobacteriales</taxon>
        <taxon>Flavobacteriaceae</taxon>
        <taxon>Robertkochia</taxon>
    </lineage>
</organism>
<evidence type="ECO:0000313" key="2">
    <source>
        <dbReference type="Proteomes" id="UP000305939"/>
    </source>
</evidence>
<gene>
    <name evidence="1" type="ORF">E7Z59_07780</name>
</gene>
<sequence>MNTGNRTKELDHQTARVMHQDATDWLSEMEFMDDEMAFFAEMLRNYFLALAVKDFEQEKLLLRERKIIANEIILMKQRVNEHHDHLINLIEMVHPEAKERALETEHFEVARAVRKLRKEFMDYKKRLFKEVSEVIKEQKQKSLTP</sequence>
<dbReference type="AlphaFoldDB" id="A0A4S3LZK9"/>
<dbReference type="Proteomes" id="UP000305939">
    <property type="component" value="Unassembled WGS sequence"/>
</dbReference>
<keyword evidence="2" id="KW-1185">Reference proteome</keyword>
<dbReference type="RefSeq" id="WP_136335757.1">
    <property type="nucleotide sequence ID" value="NZ_QXMP01000005.1"/>
</dbReference>
<evidence type="ECO:0000313" key="1">
    <source>
        <dbReference type="EMBL" id="THD67552.1"/>
    </source>
</evidence>
<reference evidence="1 2" key="1">
    <citation type="submission" date="2019-04" db="EMBL/GenBank/DDBJ databases">
        <title>Draft genome sequence of Robertkochia marina CC-AMO-30D.</title>
        <authorList>
            <person name="Hameed A."/>
            <person name="Lin S.-Y."/>
            <person name="Shahina M."/>
            <person name="Lai W.-A."/>
            <person name="Young C.-C."/>
        </authorList>
    </citation>
    <scope>NUCLEOTIDE SEQUENCE [LARGE SCALE GENOMIC DNA]</scope>
    <source>
        <strain evidence="1 2">CC-AMO-30D</strain>
    </source>
</reference>
<accession>A0A4S3LZK9</accession>
<proteinExistence type="predicted"/>
<dbReference type="EMBL" id="SSMC01000002">
    <property type="protein sequence ID" value="THD67552.1"/>
    <property type="molecule type" value="Genomic_DNA"/>
</dbReference>
<protein>
    <submittedName>
        <fullName evidence="1">Uncharacterized protein</fullName>
    </submittedName>
</protein>
<name>A0A4S3LZK9_9FLAO</name>
<comment type="caution">
    <text evidence="1">The sequence shown here is derived from an EMBL/GenBank/DDBJ whole genome shotgun (WGS) entry which is preliminary data.</text>
</comment>